<accession>A0ABV7JED7</accession>
<dbReference type="Gene3D" id="3.20.20.370">
    <property type="entry name" value="Glycoside hydrolase/deacetylase"/>
    <property type="match status" value="1"/>
</dbReference>
<dbReference type="InterPro" id="IPR002509">
    <property type="entry name" value="NODB_dom"/>
</dbReference>
<keyword evidence="4" id="KW-0378">Hydrolase</keyword>
<gene>
    <name evidence="4" type="ORF">ACFODZ_13360</name>
</gene>
<evidence type="ECO:0000256" key="2">
    <source>
        <dbReference type="ARBA" id="ARBA00022729"/>
    </source>
</evidence>
<organism evidence="4 5">
    <name type="scientific">Marinicella sediminis</name>
    <dbReference type="NCBI Taxonomy" id="1792834"/>
    <lineage>
        <taxon>Bacteria</taxon>
        <taxon>Pseudomonadati</taxon>
        <taxon>Pseudomonadota</taxon>
        <taxon>Gammaproteobacteria</taxon>
        <taxon>Lysobacterales</taxon>
        <taxon>Marinicellaceae</taxon>
        <taxon>Marinicella</taxon>
    </lineage>
</organism>
<dbReference type="RefSeq" id="WP_077411659.1">
    <property type="nucleotide sequence ID" value="NZ_JBHRTS010000007.1"/>
</dbReference>
<dbReference type="PANTHER" id="PTHR34216">
    <property type="match status" value="1"/>
</dbReference>
<keyword evidence="5" id="KW-1185">Reference proteome</keyword>
<comment type="caution">
    <text evidence="4">The sequence shown here is derived from an EMBL/GenBank/DDBJ whole genome shotgun (WGS) entry which is preliminary data.</text>
</comment>
<dbReference type="GO" id="GO:0016787">
    <property type="term" value="F:hydrolase activity"/>
    <property type="evidence" value="ECO:0007669"/>
    <property type="project" value="UniProtKB-KW"/>
</dbReference>
<comment type="subcellular location">
    <subcellularLocation>
        <location evidence="1">Secreted</location>
    </subcellularLocation>
</comment>
<evidence type="ECO:0000313" key="5">
    <source>
        <dbReference type="Proteomes" id="UP001595533"/>
    </source>
</evidence>
<dbReference type="PROSITE" id="PS51677">
    <property type="entry name" value="NODB"/>
    <property type="match status" value="1"/>
</dbReference>
<dbReference type="CDD" id="cd10918">
    <property type="entry name" value="CE4_NodB_like_5s_6s"/>
    <property type="match status" value="1"/>
</dbReference>
<dbReference type="SUPFAM" id="SSF88713">
    <property type="entry name" value="Glycoside hydrolase/deacetylase"/>
    <property type="match status" value="1"/>
</dbReference>
<reference evidence="5" key="1">
    <citation type="journal article" date="2019" name="Int. J. Syst. Evol. Microbiol.">
        <title>The Global Catalogue of Microorganisms (GCM) 10K type strain sequencing project: providing services to taxonomists for standard genome sequencing and annotation.</title>
        <authorList>
            <consortium name="The Broad Institute Genomics Platform"/>
            <consortium name="The Broad Institute Genome Sequencing Center for Infectious Disease"/>
            <person name="Wu L."/>
            <person name="Ma J."/>
        </authorList>
    </citation>
    <scope>NUCLEOTIDE SEQUENCE [LARGE SCALE GENOMIC DNA]</scope>
    <source>
        <strain evidence="5">KCTC 42953</strain>
    </source>
</reference>
<feature type="domain" description="NodB homology" evidence="3">
    <location>
        <begin position="73"/>
        <end position="272"/>
    </location>
</feature>
<evidence type="ECO:0000259" key="3">
    <source>
        <dbReference type="PROSITE" id="PS51677"/>
    </source>
</evidence>
<dbReference type="InterPro" id="IPR011330">
    <property type="entry name" value="Glyco_hydro/deAcase_b/a-brl"/>
</dbReference>
<dbReference type="Pfam" id="PF01522">
    <property type="entry name" value="Polysacc_deac_1"/>
    <property type="match status" value="1"/>
</dbReference>
<protein>
    <submittedName>
        <fullName evidence="4">Polysaccharide deacetylase family protein</fullName>
        <ecNumber evidence="4">3.-.-.-</ecNumber>
    </submittedName>
</protein>
<proteinExistence type="predicted"/>
<keyword evidence="2" id="KW-0732">Signal</keyword>
<dbReference type="PANTHER" id="PTHR34216:SF3">
    <property type="entry name" value="POLY-BETA-1,6-N-ACETYL-D-GLUCOSAMINE N-DEACETYLASE"/>
    <property type="match status" value="1"/>
</dbReference>
<name>A0ABV7JED7_9GAMM</name>
<dbReference type="EC" id="3.-.-.-" evidence="4"/>
<dbReference type="Proteomes" id="UP001595533">
    <property type="component" value="Unassembled WGS sequence"/>
</dbReference>
<evidence type="ECO:0000256" key="1">
    <source>
        <dbReference type="ARBA" id="ARBA00004613"/>
    </source>
</evidence>
<dbReference type="InterPro" id="IPR051398">
    <property type="entry name" value="Polysacch_Deacetylase"/>
</dbReference>
<dbReference type="EMBL" id="JBHRTS010000007">
    <property type="protein sequence ID" value="MFC3195235.1"/>
    <property type="molecule type" value="Genomic_DNA"/>
</dbReference>
<sequence length="272" mass="31177">MATTRVPILTYHGNNINGLEYTNNDLVAFQADLQLIDAIGWRIITMDQLLAWYAGQLPDEAVKQAVVLTCDDGTWFDYHDLDHPSYGPQKSLFTLLKNHQLTTGKQVHMTNFVIVSPEARKRLDQLCLVGRGWWGDDWWQSAQQSGLMSIANHSWDHNHGVLDNNNHSDDSFADIADEASCDQQIKQAQLYLQEKMGIGFNCPYFAYPYGNYSDYLHQKYLPQKARELGLMAAFTTRKDLVSRDTDRWAMPRLVCNYHWNSTTQLADLLQGK</sequence>
<evidence type="ECO:0000313" key="4">
    <source>
        <dbReference type="EMBL" id="MFC3195235.1"/>
    </source>
</evidence>